<reference evidence="3" key="1">
    <citation type="submission" date="2014-03" db="EMBL/GenBank/DDBJ databases">
        <authorList>
            <person name="Aksoy S."/>
            <person name="Warren W."/>
            <person name="Wilson R.K."/>
        </authorList>
    </citation>
    <scope>NUCLEOTIDE SEQUENCE [LARGE SCALE GENOMIC DNA]</scope>
    <source>
        <strain evidence="3">IAEA</strain>
    </source>
</reference>
<keyword evidence="1" id="KW-0812">Transmembrane</keyword>
<dbReference type="VEuPathDB" id="VectorBase:GBRI021118"/>
<dbReference type="Proteomes" id="UP000091820">
    <property type="component" value="Unassembled WGS sequence"/>
</dbReference>
<feature type="transmembrane region" description="Helical" evidence="1">
    <location>
        <begin position="96"/>
        <end position="113"/>
    </location>
</feature>
<accession>A0A1A9WIL4</accession>
<dbReference type="AlphaFoldDB" id="A0A1A9WIL4"/>
<keyword evidence="1" id="KW-0472">Membrane</keyword>
<evidence type="ECO:0000256" key="1">
    <source>
        <dbReference type="SAM" id="Phobius"/>
    </source>
</evidence>
<sequence>MQLKINDNVKTLSYKTGKKYNNSRHIHLLSCTAVMTSCQELYEIANIHRYTSKATDVVRFGCFVHNHKPEPFEYERDANLQKNLRINMVFYNNHPVYSFVIQNSLFLVLIFSVKC</sequence>
<reference evidence="2" key="2">
    <citation type="submission" date="2020-05" db="UniProtKB">
        <authorList>
            <consortium name="EnsemblMetazoa"/>
        </authorList>
    </citation>
    <scope>IDENTIFICATION</scope>
    <source>
        <strain evidence="2">IAEA</strain>
    </source>
</reference>
<protein>
    <submittedName>
        <fullName evidence="2">Uncharacterized protein</fullName>
    </submittedName>
</protein>
<dbReference type="EnsemblMetazoa" id="GBRI021118-RA">
    <property type="protein sequence ID" value="GBRI021118-PA"/>
    <property type="gene ID" value="GBRI021118"/>
</dbReference>
<evidence type="ECO:0000313" key="2">
    <source>
        <dbReference type="EnsemblMetazoa" id="GBRI021118-PA"/>
    </source>
</evidence>
<keyword evidence="1" id="KW-1133">Transmembrane helix</keyword>
<evidence type="ECO:0000313" key="3">
    <source>
        <dbReference type="Proteomes" id="UP000091820"/>
    </source>
</evidence>
<organism evidence="2 3">
    <name type="scientific">Glossina brevipalpis</name>
    <dbReference type="NCBI Taxonomy" id="37001"/>
    <lineage>
        <taxon>Eukaryota</taxon>
        <taxon>Metazoa</taxon>
        <taxon>Ecdysozoa</taxon>
        <taxon>Arthropoda</taxon>
        <taxon>Hexapoda</taxon>
        <taxon>Insecta</taxon>
        <taxon>Pterygota</taxon>
        <taxon>Neoptera</taxon>
        <taxon>Endopterygota</taxon>
        <taxon>Diptera</taxon>
        <taxon>Brachycera</taxon>
        <taxon>Muscomorpha</taxon>
        <taxon>Hippoboscoidea</taxon>
        <taxon>Glossinidae</taxon>
        <taxon>Glossina</taxon>
    </lineage>
</organism>
<proteinExistence type="predicted"/>
<keyword evidence="3" id="KW-1185">Reference proteome</keyword>
<name>A0A1A9WIL4_9MUSC</name>